<feature type="compositionally biased region" description="Basic residues" evidence="1">
    <location>
        <begin position="32"/>
        <end position="49"/>
    </location>
</feature>
<name>A0AAN9M730_CANGL</name>
<protein>
    <submittedName>
        <fullName evidence="2">Uncharacterized protein</fullName>
    </submittedName>
</protein>
<organism evidence="2 3">
    <name type="scientific">Canavalia gladiata</name>
    <name type="common">Sword bean</name>
    <name type="synonym">Dolichos gladiatus</name>
    <dbReference type="NCBI Taxonomy" id="3824"/>
    <lineage>
        <taxon>Eukaryota</taxon>
        <taxon>Viridiplantae</taxon>
        <taxon>Streptophyta</taxon>
        <taxon>Embryophyta</taxon>
        <taxon>Tracheophyta</taxon>
        <taxon>Spermatophyta</taxon>
        <taxon>Magnoliopsida</taxon>
        <taxon>eudicotyledons</taxon>
        <taxon>Gunneridae</taxon>
        <taxon>Pentapetalae</taxon>
        <taxon>rosids</taxon>
        <taxon>fabids</taxon>
        <taxon>Fabales</taxon>
        <taxon>Fabaceae</taxon>
        <taxon>Papilionoideae</taxon>
        <taxon>50 kb inversion clade</taxon>
        <taxon>NPAAA clade</taxon>
        <taxon>indigoferoid/millettioid clade</taxon>
        <taxon>Phaseoleae</taxon>
        <taxon>Canavalia</taxon>
    </lineage>
</organism>
<evidence type="ECO:0000256" key="1">
    <source>
        <dbReference type="SAM" id="MobiDB-lite"/>
    </source>
</evidence>
<gene>
    <name evidence="2" type="ORF">VNO77_06889</name>
</gene>
<evidence type="ECO:0000313" key="2">
    <source>
        <dbReference type="EMBL" id="KAK7349485.1"/>
    </source>
</evidence>
<keyword evidence="3" id="KW-1185">Reference proteome</keyword>
<dbReference type="Proteomes" id="UP001367508">
    <property type="component" value="Unassembled WGS sequence"/>
</dbReference>
<feature type="region of interest" description="Disordered" evidence="1">
    <location>
        <begin position="32"/>
        <end position="68"/>
    </location>
</feature>
<reference evidence="2 3" key="1">
    <citation type="submission" date="2024-01" db="EMBL/GenBank/DDBJ databases">
        <title>The genomes of 5 underutilized Papilionoideae crops provide insights into root nodulation and disease resistanc.</title>
        <authorList>
            <person name="Jiang F."/>
        </authorList>
    </citation>
    <scope>NUCLEOTIDE SEQUENCE [LARGE SCALE GENOMIC DNA]</scope>
    <source>
        <strain evidence="2">LVBAO_FW01</strain>
        <tissue evidence="2">Leaves</tissue>
    </source>
</reference>
<proteinExistence type="predicted"/>
<accession>A0AAN9M730</accession>
<dbReference type="AlphaFoldDB" id="A0AAN9M730"/>
<evidence type="ECO:0000313" key="3">
    <source>
        <dbReference type="Proteomes" id="UP001367508"/>
    </source>
</evidence>
<dbReference type="EMBL" id="JAYMYQ010000002">
    <property type="protein sequence ID" value="KAK7349485.1"/>
    <property type="molecule type" value="Genomic_DNA"/>
</dbReference>
<sequence length="68" mass="8148">MQVRKGSKDRKVISRVYRFVYKTRTEIKITKRKIARTKRKTRRTAHSNRSKSLLENSETEPKIGNTKR</sequence>
<comment type="caution">
    <text evidence="2">The sequence shown here is derived from an EMBL/GenBank/DDBJ whole genome shotgun (WGS) entry which is preliminary data.</text>
</comment>